<name>K6GRB1_9BACT</name>
<dbReference type="EMBL" id="ALAO01000138">
    <property type="protein sequence ID" value="EKO39465.1"/>
    <property type="molecule type" value="Genomic_DNA"/>
</dbReference>
<feature type="region of interest" description="Disordered" evidence="1">
    <location>
        <begin position="63"/>
        <end position="90"/>
    </location>
</feature>
<organism evidence="2 3">
    <name type="scientific">Solidesulfovibrio magneticus str. Maddingley MBC34</name>
    <dbReference type="NCBI Taxonomy" id="1206767"/>
    <lineage>
        <taxon>Bacteria</taxon>
        <taxon>Pseudomonadati</taxon>
        <taxon>Thermodesulfobacteriota</taxon>
        <taxon>Desulfovibrionia</taxon>
        <taxon>Desulfovibrionales</taxon>
        <taxon>Desulfovibrionaceae</taxon>
        <taxon>Solidesulfovibrio</taxon>
    </lineage>
</organism>
<evidence type="ECO:0000313" key="3">
    <source>
        <dbReference type="Proteomes" id="UP000006272"/>
    </source>
</evidence>
<evidence type="ECO:0000256" key="1">
    <source>
        <dbReference type="SAM" id="MobiDB-lite"/>
    </source>
</evidence>
<protein>
    <submittedName>
        <fullName evidence="2">Uncharacterized protein</fullName>
    </submittedName>
</protein>
<feature type="compositionally biased region" description="Pro residues" evidence="1">
    <location>
        <begin position="1"/>
        <end position="10"/>
    </location>
</feature>
<feature type="non-terminal residue" evidence="2">
    <location>
        <position position="1"/>
    </location>
</feature>
<sequence length="236" mass="25215">AGGLRPPAPPNGEMGTENRLTSRPAKLLRPVCGAVLRNMRARIKQQSGPSPSRRGLPAISRRSGEALASQRVHATGSAPPFPGRNQRLPRLPQALARQTSRRIEHKSTVYSGQSPQFPVSRPFVDRNGPMLCTQQISIYTIRAFSEPGDAPACGAVLTPADAAVMLRSCGDSLRSTASRAMTVQAASLASLASDATAGQRISEMSAVFSPIRKRHFQGFGVVRREAKRPMARSGPA</sequence>
<dbReference type="AlphaFoldDB" id="K6GRB1"/>
<accession>K6GRB1</accession>
<reference evidence="2 3" key="1">
    <citation type="submission" date="2012-07" db="EMBL/GenBank/DDBJ databases">
        <title>Draft genome sequence of Desulfovibrio magneticus str. Maddingley MBC34 obtained from a metagenomic sequence of a methanogenic enrichment isolated from coal-seam formation water in Victoria, Australia.</title>
        <authorList>
            <person name="Greenfield P."/>
            <person name="Hendry P."/>
            <person name="Li D."/>
            <person name="Rosewarne C.P."/>
            <person name="Tran-Dinh N."/>
            <person name="Elbourne L.D.H."/>
            <person name="Paulsen I.T."/>
            <person name="Midgley D.J."/>
        </authorList>
    </citation>
    <scope>NUCLEOTIDE SEQUENCE [LARGE SCALE GENOMIC DNA]</scope>
    <source>
        <strain evidence="3">Maddingley MBC34</strain>
    </source>
</reference>
<evidence type="ECO:0000313" key="2">
    <source>
        <dbReference type="EMBL" id="EKO39465.1"/>
    </source>
</evidence>
<comment type="caution">
    <text evidence="2">The sequence shown here is derived from an EMBL/GenBank/DDBJ whole genome shotgun (WGS) entry which is preliminary data.</text>
</comment>
<feature type="region of interest" description="Disordered" evidence="1">
    <location>
        <begin position="1"/>
        <end position="26"/>
    </location>
</feature>
<dbReference type="Proteomes" id="UP000006272">
    <property type="component" value="Unassembled WGS sequence"/>
</dbReference>
<proteinExistence type="predicted"/>
<gene>
    <name evidence="2" type="ORF">B193_1819</name>
</gene>